<reference evidence="3" key="1">
    <citation type="journal article" date="2019" name="Int. J. Syst. Evol. Microbiol.">
        <title>The Global Catalogue of Microorganisms (GCM) 10K type strain sequencing project: providing services to taxonomists for standard genome sequencing and annotation.</title>
        <authorList>
            <consortium name="The Broad Institute Genomics Platform"/>
            <consortium name="The Broad Institute Genome Sequencing Center for Infectious Disease"/>
            <person name="Wu L."/>
            <person name="Ma J."/>
        </authorList>
    </citation>
    <scope>NUCLEOTIDE SEQUENCE [LARGE SCALE GENOMIC DNA]</scope>
    <source>
        <strain evidence="3">JCM 5067</strain>
    </source>
</reference>
<evidence type="ECO:0000256" key="1">
    <source>
        <dbReference type="SAM" id="MobiDB-lite"/>
    </source>
</evidence>
<keyword evidence="3" id="KW-1185">Reference proteome</keyword>
<proteinExistence type="predicted"/>
<sequence length="50" mass="5693">MTRSTEQEQAEDDARRRREELLEKVREANRQSTSRPCGPPSPDPLGPAED</sequence>
<dbReference type="RefSeq" id="WP_344069108.1">
    <property type="nucleotide sequence ID" value="NZ_BAAACA010000003.1"/>
</dbReference>
<dbReference type="Proteomes" id="UP001500668">
    <property type="component" value="Unassembled WGS sequence"/>
</dbReference>
<gene>
    <name evidence="2" type="ORF">GCM10010394_04060</name>
</gene>
<accession>A0ABP3Q347</accession>
<feature type="compositionally biased region" description="Basic and acidic residues" evidence="1">
    <location>
        <begin position="12"/>
        <end position="29"/>
    </location>
</feature>
<organism evidence="2 3">
    <name type="scientific">Streptomyces crystallinus</name>
    <dbReference type="NCBI Taxonomy" id="68191"/>
    <lineage>
        <taxon>Bacteria</taxon>
        <taxon>Bacillati</taxon>
        <taxon>Actinomycetota</taxon>
        <taxon>Actinomycetes</taxon>
        <taxon>Kitasatosporales</taxon>
        <taxon>Streptomycetaceae</taxon>
        <taxon>Streptomyces</taxon>
    </lineage>
</organism>
<evidence type="ECO:0008006" key="4">
    <source>
        <dbReference type="Google" id="ProtNLM"/>
    </source>
</evidence>
<name>A0ABP3Q347_9ACTN</name>
<evidence type="ECO:0000313" key="2">
    <source>
        <dbReference type="EMBL" id="GAA0578686.1"/>
    </source>
</evidence>
<comment type="caution">
    <text evidence="2">The sequence shown here is derived from an EMBL/GenBank/DDBJ whole genome shotgun (WGS) entry which is preliminary data.</text>
</comment>
<feature type="compositionally biased region" description="Pro residues" evidence="1">
    <location>
        <begin position="37"/>
        <end position="50"/>
    </location>
</feature>
<feature type="region of interest" description="Disordered" evidence="1">
    <location>
        <begin position="1"/>
        <end position="50"/>
    </location>
</feature>
<protein>
    <recommendedName>
        <fullName evidence="4">Small hydrophilic protein</fullName>
    </recommendedName>
</protein>
<dbReference type="EMBL" id="BAAACA010000003">
    <property type="protein sequence ID" value="GAA0578686.1"/>
    <property type="molecule type" value="Genomic_DNA"/>
</dbReference>
<evidence type="ECO:0000313" key="3">
    <source>
        <dbReference type="Proteomes" id="UP001500668"/>
    </source>
</evidence>